<proteinExistence type="predicted"/>
<comment type="caution">
    <text evidence="1">The sequence shown here is derived from an EMBL/GenBank/DDBJ whole genome shotgun (WGS) entry which is preliminary data.</text>
</comment>
<reference evidence="1 2" key="1">
    <citation type="submission" date="2019-06" db="EMBL/GenBank/DDBJ databases">
        <title>Aeromicrobium sp. nov., isolated from a maize field.</title>
        <authorList>
            <person name="Lin S.-Y."/>
            <person name="Tsai C.-F."/>
            <person name="Young C.-C."/>
        </authorList>
    </citation>
    <scope>NUCLEOTIDE SEQUENCE [LARGE SCALE GENOMIC DNA]</scope>
    <source>
        <strain evidence="1 2">CC-CFT486</strain>
    </source>
</reference>
<sequence>MGGAVSRSGVVPLPQAEFAPAPGRHRRIASAADDGAAAIEVDVMVERRTAHVVIAVERQGGGDPATGEVELVTRDLEIVLPLVDGRATFLLTGRGAGGSPVVGRKAWVNYFGDARTEAATTSFRLSPSYG</sequence>
<gene>
    <name evidence="1" type="ORF">FHP06_13110</name>
</gene>
<organism evidence="1 2">
    <name type="scientific">Aeromicrobium terrae</name>
    <dbReference type="NCBI Taxonomy" id="2498846"/>
    <lineage>
        <taxon>Bacteria</taxon>
        <taxon>Bacillati</taxon>
        <taxon>Actinomycetota</taxon>
        <taxon>Actinomycetes</taxon>
        <taxon>Propionibacteriales</taxon>
        <taxon>Nocardioidaceae</taxon>
        <taxon>Aeromicrobium</taxon>
    </lineage>
</organism>
<dbReference type="RefSeq" id="WP_147687238.1">
    <property type="nucleotide sequence ID" value="NZ_VDUX01000006.1"/>
</dbReference>
<protein>
    <submittedName>
        <fullName evidence="1">Uncharacterized protein</fullName>
    </submittedName>
</protein>
<evidence type="ECO:0000313" key="2">
    <source>
        <dbReference type="Proteomes" id="UP000321571"/>
    </source>
</evidence>
<name>A0A5C8NFM2_9ACTN</name>
<evidence type="ECO:0000313" key="1">
    <source>
        <dbReference type="EMBL" id="TXL57713.1"/>
    </source>
</evidence>
<accession>A0A5C8NFM2</accession>
<dbReference type="Proteomes" id="UP000321571">
    <property type="component" value="Unassembled WGS sequence"/>
</dbReference>
<dbReference type="EMBL" id="VDUX01000006">
    <property type="protein sequence ID" value="TXL57713.1"/>
    <property type="molecule type" value="Genomic_DNA"/>
</dbReference>
<keyword evidence="2" id="KW-1185">Reference proteome</keyword>
<dbReference type="AlphaFoldDB" id="A0A5C8NFM2"/>